<evidence type="ECO:0000256" key="10">
    <source>
        <dbReference type="ARBA" id="ARBA00023970"/>
    </source>
</evidence>
<comment type="catalytic activity">
    <reaction evidence="7">
        <text>inosine + phosphate = alpha-D-ribose 1-phosphate + hypoxanthine</text>
        <dbReference type="Rhea" id="RHEA:27646"/>
        <dbReference type="ChEBI" id="CHEBI:17368"/>
        <dbReference type="ChEBI" id="CHEBI:17596"/>
        <dbReference type="ChEBI" id="CHEBI:43474"/>
        <dbReference type="ChEBI" id="CHEBI:57720"/>
        <dbReference type="EC" id="2.4.2.1"/>
    </reaction>
</comment>
<evidence type="ECO:0000256" key="4">
    <source>
        <dbReference type="ARBA" id="ARBA00013834"/>
    </source>
</evidence>
<evidence type="ECO:0000313" key="15">
    <source>
        <dbReference type="Proteomes" id="UP001217089"/>
    </source>
</evidence>
<keyword evidence="15" id="KW-1185">Reference proteome</keyword>
<evidence type="ECO:0000313" key="14">
    <source>
        <dbReference type="EMBL" id="KAJ8302971.1"/>
    </source>
</evidence>
<organism evidence="14 15">
    <name type="scientific">Tegillarca granosa</name>
    <name type="common">Malaysian cockle</name>
    <name type="synonym">Anadara granosa</name>
    <dbReference type="NCBI Taxonomy" id="220873"/>
    <lineage>
        <taxon>Eukaryota</taxon>
        <taxon>Metazoa</taxon>
        <taxon>Spiralia</taxon>
        <taxon>Lophotrochozoa</taxon>
        <taxon>Mollusca</taxon>
        <taxon>Bivalvia</taxon>
        <taxon>Autobranchia</taxon>
        <taxon>Pteriomorphia</taxon>
        <taxon>Arcoida</taxon>
        <taxon>Arcoidea</taxon>
        <taxon>Arcidae</taxon>
        <taxon>Tegillarca</taxon>
    </lineage>
</organism>
<comment type="similarity">
    <text evidence="2">Belongs to the PNP/MTAP phosphorylase family.</text>
</comment>
<dbReference type="EMBL" id="JARBDR010000917">
    <property type="protein sequence ID" value="KAJ8302971.1"/>
    <property type="molecule type" value="Genomic_DNA"/>
</dbReference>
<evidence type="ECO:0000256" key="12">
    <source>
        <dbReference type="ARBA" id="ARBA00033072"/>
    </source>
</evidence>
<sequence length="284" mass="31557">GTSFEEIRDIAKDIQRRIHCQPKLAIVCGSGMGALSEMVEDRTEIKYTDIHGFPVTTVQGHSGKLVFGKLCGKDVMLMQGRVHAYEGYNIQKITLPVRVMKFLGIETIFLTNAAGGLNEKYNVGDIMILKDHLNLPGFAGLNPLVGPNDERFGPRFPAMSSAYDLKLRQLAKSVAADLGFESFVHEGVYSMQVGPMFETVTECRFLRMIGADCTGMSTVPEVLTAIHCGMRVFALSLVTNCCVMEYDSTECANHEEVLETGKRRSADLRRMVSEMKMLFILNIR</sequence>
<evidence type="ECO:0000256" key="7">
    <source>
        <dbReference type="ARBA" id="ARBA00023918"/>
    </source>
</evidence>
<dbReference type="PIRSF" id="PIRSF000477">
    <property type="entry name" value="PurNPase"/>
    <property type="match status" value="1"/>
</dbReference>
<comment type="catalytic activity">
    <reaction evidence="8">
        <text>2'-deoxyguanosine + phosphate = 2-deoxy-alpha-D-ribose 1-phosphate + guanine</text>
        <dbReference type="Rhea" id="RHEA:27738"/>
        <dbReference type="ChEBI" id="CHEBI:16235"/>
        <dbReference type="ChEBI" id="CHEBI:17172"/>
        <dbReference type="ChEBI" id="CHEBI:43474"/>
        <dbReference type="ChEBI" id="CHEBI:57259"/>
        <dbReference type="EC" id="2.4.2.1"/>
    </reaction>
</comment>
<evidence type="ECO:0000259" key="13">
    <source>
        <dbReference type="Pfam" id="PF01048"/>
    </source>
</evidence>
<evidence type="ECO:0000256" key="8">
    <source>
        <dbReference type="ARBA" id="ARBA00023929"/>
    </source>
</evidence>
<dbReference type="Pfam" id="PF01048">
    <property type="entry name" value="PNP_UDP_1"/>
    <property type="match status" value="1"/>
</dbReference>
<dbReference type="PANTHER" id="PTHR11904">
    <property type="entry name" value="METHYLTHIOADENOSINE/PURINE NUCLEOSIDE PHOSPHORYLASE"/>
    <property type="match status" value="1"/>
</dbReference>
<evidence type="ECO:0000256" key="6">
    <source>
        <dbReference type="ARBA" id="ARBA00022679"/>
    </source>
</evidence>
<dbReference type="SUPFAM" id="SSF53167">
    <property type="entry name" value="Purine and uridine phosphorylases"/>
    <property type="match status" value="1"/>
</dbReference>
<keyword evidence="5" id="KW-0328">Glycosyltransferase</keyword>
<feature type="non-terminal residue" evidence="14">
    <location>
        <position position="1"/>
    </location>
</feature>
<reference evidence="14 15" key="1">
    <citation type="submission" date="2022-12" db="EMBL/GenBank/DDBJ databases">
        <title>Chromosome-level genome of Tegillarca granosa.</title>
        <authorList>
            <person name="Kim J."/>
        </authorList>
    </citation>
    <scope>NUCLEOTIDE SEQUENCE [LARGE SCALE GENOMIC DNA]</scope>
    <source>
        <strain evidence="14">Teg-2019</strain>
        <tissue evidence="14">Adductor muscle</tissue>
    </source>
</reference>
<evidence type="ECO:0000256" key="2">
    <source>
        <dbReference type="ARBA" id="ARBA00006751"/>
    </source>
</evidence>
<comment type="catalytic activity">
    <reaction evidence="10">
        <text>guanosine + phosphate = alpha-D-ribose 1-phosphate + guanine</text>
        <dbReference type="Rhea" id="RHEA:13233"/>
        <dbReference type="ChEBI" id="CHEBI:16235"/>
        <dbReference type="ChEBI" id="CHEBI:16750"/>
        <dbReference type="ChEBI" id="CHEBI:43474"/>
        <dbReference type="ChEBI" id="CHEBI:57720"/>
        <dbReference type="EC" id="2.4.2.1"/>
    </reaction>
</comment>
<feature type="non-terminal residue" evidence="14">
    <location>
        <position position="284"/>
    </location>
</feature>
<comment type="pathway">
    <text evidence="1">Purine metabolism; purine nucleoside salvage.</text>
</comment>
<protein>
    <recommendedName>
        <fullName evidence="4">Purine nucleoside phosphorylase</fullName>
        <ecNumber evidence="3">2.4.2.1</ecNumber>
    </recommendedName>
    <alternativeName>
        <fullName evidence="12">Inosine phosphorylase</fullName>
    </alternativeName>
    <alternativeName>
        <fullName evidence="11">Inosine-guanosine phosphorylase</fullName>
    </alternativeName>
</protein>
<dbReference type="NCBIfam" id="NF006054">
    <property type="entry name" value="PRK08202.1"/>
    <property type="match status" value="1"/>
</dbReference>
<keyword evidence="6" id="KW-0808">Transferase</keyword>
<evidence type="ECO:0000256" key="1">
    <source>
        <dbReference type="ARBA" id="ARBA00005058"/>
    </source>
</evidence>
<dbReference type="InterPro" id="IPR035994">
    <property type="entry name" value="Nucleoside_phosphorylase_sf"/>
</dbReference>
<dbReference type="InterPro" id="IPR000845">
    <property type="entry name" value="Nucleoside_phosphorylase_d"/>
</dbReference>
<accession>A0ABQ9EEW0</accession>
<dbReference type="InterPro" id="IPR011270">
    <property type="entry name" value="Pur_Nuc_Pase_Ino/Guo-sp"/>
</dbReference>
<comment type="caution">
    <text evidence="14">The sequence shown here is derived from an EMBL/GenBank/DDBJ whole genome shotgun (WGS) entry which is preliminary data.</text>
</comment>
<evidence type="ECO:0000256" key="9">
    <source>
        <dbReference type="ARBA" id="ARBA00023950"/>
    </source>
</evidence>
<name>A0ABQ9EEW0_TEGGR</name>
<dbReference type="EC" id="2.4.2.1" evidence="3"/>
<gene>
    <name evidence="14" type="ORF">KUTeg_019367</name>
</gene>
<dbReference type="InterPro" id="IPR011268">
    <property type="entry name" value="Purine_phosphorylase"/>
</dbReference>
<feature type="domain" description="Nucleoside phosphorylase" evidence="13">
    <location>
        <begin position="23"/>
        <end position="274"/>
    </location>
</feature>
<evidence type="ECO:0000256" key="11">
    <source>
        <dbReference type="ARBA" id="ARBA00031036"/>
    </source>
</evidence>
<dbReference type="PANTHER" id="PTHR11904:SF9">
    <property type="entry name" value="PURINE NUCLEOSIDE PHOSPHORYLASE-RELATED"/>
    <property type="match status" value="1"/>
</dbReference>
<dbReference type="Gene3D" id="3.40.50.1580">
    <property type="entry name" value="Nucleoside phosphorylase domain"/>
    <property type="match status" value="1"/>
</dbReference>
<dbReference type="Proteomes" id="UP001217089">
    <property type="component" value="Unassembled WGS sequence"/>
</dbReference>
<dbReference type="NCBIfam" id="TIGR01697">
    <property type="entry name" value="PNPH-PUNA-XAPA"/>
    <property type="match status" value="1"/>
</dbReference>
<dbReference type="NCBIfam" id="TIGR01700">
    <property type="entry name" value="PNPH"/>
    <property type="match status" value="1"/>
</dbReference>
<evidence type="ECO:0000256" key="3">
    <source>
        <dbReference type="ARBA" id="ARBA00011886"/>
    </source>
</evidence>
<dbReference type="CDD" id="cd09009">
    <property type="entry name" value="PNP-EcPNPII_like"/>
    <property type="match status" value="1"/>
</dbReference>
<proteinExistence type="inferred from homology"/>
<comment type="catalytic activity">
    <reaction evidence="9">
        <text>2'-deoxyinosine + phosphate = 2-deoxy-alpha-D-ribose 1-phosphate + hypoxanthine</text>
        <dbReference type="Rhea" id="RHEA:27750"/>
        <dbReference type="ChEBI" id="CHEBI:17368"/>
        <dbReference type="ChEBI" id="CHEBI:28997"/>
        <dbReference type="ChEBI" id="CHEBI:43474"/>
        <dbReference type="ChEBI" id="CHEBI:57259"/>
        <dbReference type="EC" id="2.4.2.1"/>
    </reaction>
</comment>
<evidence type="ECO:0000256" key="5">
    <source>
        <dbReference type="ARBA" id="ARBA00022676"/>
    </source>
</evidence>